<feature type="signal peptide" evidence="1">
    <location>
        <begin position="1"/>
        <end position="23"/>
    </location>
</feature>
<name>A0A1W1ZMW0_9BACT</name>
<proteinExistence type="predicted"/>
<evidence type="ECO:0000313" key="3">
    <source>
        <dbReference type="Proteomes" id="UP000192418"/>
    </source>
</evidence>
<evidence type="ECO:0000313" key="2">
    <source>
        <dbReference type="EMBL" id="SMC49759.1"/>
    </source>
</evidence>
<evidence type="ECO:0000256" key="1">
    <source>
        <dbReference type="SAM" id="SignalP"/>
    </source>
</evidence>
<dbReference type="Pfam" id="PF05494">
    <property type="entry name" value="MlaC"/>
    <property type="match status" value="1"/>
</dbReference>
<sequence>MKKYMIIMVMIAGFIMWAFPAPASETEPRRVVENGIDDVLAILNKPEYQGGMNITARDELLFEKAKELFDFYSFAMGALGRSWRGFSPAQRDAFISYFSRLIAQTYFAKIEGEQLSDLSVRYVAQELLAPTKSGRQRADIFTEVSHAGVVTPVDYRMLKPPGGVWKIYDVKIEGVSLLGNYREQYRERFMESPDELIKEVREKVENGN</sequence>
<gene>
    <name evidence="2" type="ORF">SAMN02746065_10344</name>
</gene>
<feature type="chain" id="PRO_5012641997" evidence="1">
    <location>
        <begin position="24"/>
        <end position="208"/>
    </location>
</feature>
<dbReference type="PANTHER" id="PTHR36573:SF1">
    <property type="entry name" value="INTERMEMBRANE PHOSPHOLIPID TRANSPORT SYSTEM BINDING PROTEIN MLAC"/>
    <property type="match status" value="1"/>
</dbReference>
<dbReference type="RefSeq" id="WP_170923691.1">
    <property type="nucleotide sequence ID" value="NZ_FWXY01000003.1"/>
</dbReference>
<dbReference type="EMBL" id="FWXY01000003">
    <property type="protein sequence ID" value="SMC49759.1"/>
    <property type="molecule type" value="Genomic_DNA"/>
</dbReference>
<keyword evidence="1" id="KW-0732">Signal</keyword>
<dbReference type="Proteomes" id="UP000192418">
    <property type="component" value="Unassembled WGS sequence"/>
</dbReference>
<dbReference type="PANTHER" id="PTHR36573">
    <property type="entry name" value="INTERMEMBRANE PHOSPHOLIPID TRANSPORT SYSTEM BINDING PROTEIN MLAC"/>
    <property type="match status" value="1"/>
</dbReference>
<dbReference type="InterPro" id="IPR008869">
    <property type="entry name" value="MlaC/ttg2D"/>
</dbReference>
<accession>A0A1W1ZMW0</accession>
<reference evidence="2 3" key="1">
    <citation type="submission" date="2017-04" db="EMBL/GenBank/DDBJ databases">
        <authorList>
            <person name="Afonso C.L."/>
            <person name="Miller P.J."/>
            <person name="Scott M.A."/>
            <person name="Spackman E."/>
            <person name="Goraichik I."/>
            <person name="Dimitrov K.M."/>
            <person name="Suarez D.L."/>
            <person name="Swayne D.E."/>
        </authorList>
    </citation>
    <scope>NUCLEOTIDE SEQUENCE [LARGE SCALE GENOMIC DNA]</scope>
    <source>
        <strain evidence="2 3">DSM 3385</strain>
    </source>
</reference>
<organism evidence="2 3">
    <name type="scientific">Desulfocicer vacuolatum DSM 3385</name>
    <dbReference type="NCBI Taxonomy" id="1121400"/>
    <lineage>
        <taxon>Bacteria</taxon>
        <taxon>Pseudomonadati</taxon>
        <taxon>Thermodesulfobacteriota</taxon>
        <taxon>Desulfobacteria</taxon>
        <taxon>Desulfobacterales</taxon>
        <taxon>Desulfobacteraceae</taxon>
        <taxon>Desulfocicer</taxon>
    </lineage>
</organism>
<dbReference type="AlphaFoldDB" id="A0A1W1ZMW0"/>
<protein>
    <submittedName>
        <fullName evidence="2">Phospholipid transport system substrate-binding protein</fullName>
    </submittedName>
</protein>
<dbReference type="STRING" id="1121400.SAMN02746065_10344"/>
<keyword evidence="3" id="KW-1185">Reference proteome</keyword>
<dbReference type="InterPro" id="IPR042245">
    <property type="entry name" value="Tgt2/MlaC_sf"/>
</dbReference>
<dbReference type="Gene3D" id="3.10.450.710">
    <property type="entry name" value="Tgt2/MlaC"/>
    <property type="match status" value="1"/>
</dbReference>